<evidence type="ECO:0000256" key="1">
    <source>
        <dbReference type="SAM" id="Coils"/>
    </source>
</evidence>
<gene>
    <name evidence="2" type="ORF">GAP32_072</name>
</gene>
<keyword evidence="1" id="KW-0175">Coiled coil</keyword>
<sequence>MKKTNNDEQHLESAANMINKIEEILARINEKLDLMLKIIEEQDDEKPKE</sequence>
<dbReference type="GeneID" id="13993810"/>
<proteinExistence type="predicted"/>
<evidence type="ECO:0000313" key="2">
    <source>
        <dbReference type="EMBL" id="AFC21520.1"/>
    </source>
</evidence>
<name>K4F9G1_9CAUD</name>
<dbReference type="Proteomes" id="UP000000457">
    <property type="component" value="Segment"/>
</dbReference>
<feature type="coiled-coil region" evidence="1">
    <location>
        <begin position="11"/>
        <end position="45"/>
    </location>
</feature>
<accession>K4F9G1</accession>
<dbReference type="EMBL" id="JN882285">
    <property type="protein sequence ID" value="AFC21520.1"/>
    <property type="molecule type" value="Genomic_DNA"/>
</dbReference>
<protein>
    <submittedName>
        <fullName evidence="2">Uncharacterized protein</fullName>
    </submittedName>
</protein>
<reference evidence="2 3" key="1">
    <citation type="journal article" date="2014" name="Virology">
        <title>Supersize me: Cronobacter sakazakii phage GAP32.</title>
        <authorList>
            <person name="Abbasifar R."/>
            <person name="Griffiths M.W."/>
            <person name="Sabour P.M."/>
            <person name="Ackermann H.-W."/>
            <person name="Vandersteegen K."/>
            <person name="Lavigne R."/>
            <person name="Noben J.-P."/>
            <person name="Villa A.A."/>
            <person name="Abbasifar A."/>
            <person name="Nash J.H.E."/>
            <person name="Kropinski A.M."/>
        </authorList>
    </citation>
    <scope>NUCLEOTIDE SEQUENCE [LARGE SCALE GENOMIC DNA]</scope>
    <source>
        <strain evidence="2">GAP-32</strain>
    </source>
</reference>
<evidence type="ECO:0000313" key="3">
    <source>
        <dbReference type="Proteomes" id="UP000000457"/>
    </source>
</evidence>
<keyword evidence="3" id="KW-1185">Reference proteome</keyword>
<dbReference type="KEGG" id="vg:13993810"/>
<dbReference type="RefSeq" id="YP_006987175.1">
    <property type="nucleotide sequence ID" value="NC_019401.1"/>
</dbReference>
<organism evidence="2 3">
    <name type="scientific">Cronobacter phage vB_CsaM_GAP32</name>
    <dbReference type="NCBI Taxonomy" id="1141136"/>
    <lineage>
        <taxon>Viruses</taxon>
        <taxon>Duplodnaviria</taxon>
        <taxon>Heunggongvirae</taxon>
        <taxon>Uroviricota</taxon>
        <taxon>Caudoviricetes</taxon>
        <taxon>Mimasvirus</taxon>
        <taxon>Mimasvirus GAP32</taxon>
    </lineage>
</organism>